<feature type="compositionally biased region" description="Polar residues" evidence="2">
    <location>
        <begin position="162"/>
        <end position="182"/>
    </location>
</feature>
<name>A0AA38RI52_9PEZI</name>
<dbReference type="InterPro" id="IPR036864">
    <property type="entry name" value="Zn2-C6_fun-type_DNA-bd_sf"/>
</dbReference>
<feature type="region of interest" description="Disordered" evidence="2">
    <location>
        <begin position="130"/>
        <end position="205"/>
    </location>
</feature>
<gene>
    <name evidence="3" type="ORF">NKR23_g7319</name>
</gene>
<dbReference type="PANTHER" id="PTHR47655:SF3">
    <property type="entry name" value="ZN(II)2CYS6 TRANSCRIPTION FACTOR (EUROFUNG)"/>
    <property type="match status" value="1"/>
</dbReference>
<evidence type="ECO:0000313" key="4">
    <source>
        <dbReference type="Proteomes" id="UP001174694"/>
    </source>
</evidence>
<dbReference type="GO" id="GO:0000981">
    <property type="term" value="F:DNA-binding transcription factor activity, RNA polymerase II-specific"/>
    <property type="evidence" value="ECO:0007669"/>
    <property type="project" value="InterPro"/>
</dbReference>
<accession>A0AA38RI52</accession>
<comment type="caution">
    <text evidence="3">The sequence shown here is derived from an EMBL/GenBank/DDBJ whole genome shotgun (WGS) entry which is preliminary data.</text>
</comment>
<evidence type="ECO:0000256" key="1">
    <source>
        <dbReference type="ARBA" id="ARBA00023242"/>
    </source>
</evidence>
<dbReference type="GO" id="GO:0008270">
    <property type="term" value="F:zinc ion binding"/>
    <property type="evidence" value="ECO:0007669"/>
    <property type="project" value="InterPro"/>
</dbReference>
<reference evidence="3" key="1">
    <citation type="submission" date="2022-07" db="EMBL/GenBank/DDBJ databases">
        <title>Fungi with potential for degradation of polypropylene.</title>
        <authorList>
            <person name="Gostincar C."/>
        </authorList>
    </citation>
    <scope>NUCLEOTIDE SEQUENCE</scope>
    <source>
        <strain evidence="3">EXF-13308</strain>
    </source>
</reference>
<feature type="compositionally biased region" description="Low complexity" evidence="2">
    <location>
        <begin position="196"/>
        <end position="205"/>
    </location>
</feature>
<dbReference type="Gene3D" id="4.10.240.10">
    <property type="entry name" value="Zn(2)-C6 fungal-type DNA-binding domain"/>
    <property type="match status" value="1"/>
</dbReference>
<sequence length="292" mass="32417">MKKTKCDGECPCRRCKNDGLVCTVAKRKKTVDKQLPRGYAEVLENTQFTLTATVHKLYVMVRNGESWSLGEPNINDRGKPVVHDIASKLGCIRHDSDIDLPIQSVFPEDEAGLAELAARLDALQRERERGAATVARSKADLTRSNLTDQANNSAELDHSDSEQNFCHGSNNKNTNHSPQSLSYDIFRSHPAPSEDTSPTMSPTAPATTSYLSLLTRPTTLDFNAQQFVPQAASFIDMNMINQGPESEFGIIQPHMLSCPTPKAMMGAGERIHRDMIREMGTESRDLDLEDLW</sequence>
<keyword evidence="1" id="KW-0539">Nucleus</keyword>
<dbReference type="CDD" id="cd15486">
    <property type="entry name" value="ZIP_Sip4"/>
    <property type="match status" value="1"/>
</dbReference>
<dbReference type="EMBL" id="JANBVO010000023">
    <property type="protein sequence ID" value="KAJ9142181.1"/>
    <property type="molecule type" value="Genomic_DNA"/>
</dbReference>
<dbReference type="InterPro" id="IPR052783">
    <property type="entry name" value="Metabolic/Drug-Res_Regulator"/>
</dbReference>
<keyword evidence="4" id="KW-1185">Reference proteome</keyword>
<dbReference type="InterPro" id="IPR001138">
    <property type="entry name" value="Zn2Cys6_DnaBD"/>
</dbReference>
<evidence type="ECO:0000313" key="3">
    <source>
        <dbReference type="EMBL" id="KAJ9142181.1"/>
    </source>
</evidence>
<evidence type="ECO:0000256" key="2">
    <source>
        <dbReference type="SAM" id="MobiDB-lite"/>
    </source>
</evidence>
<feature type="compositionally biased region" description="Polar residues" evidence="2">
    <location>
        <begin position="142"/>
        <end position="154"/>
    </location>
</feature>
<dbReference type="Proteomes" id="UP001174694">
    <property type="component" value="Unassembled WGS sequence"/>
</dbReference>
<dbReference type="AlphaFoldDB" id="A0AA38RI52"/>
<protein>
    <submittedName>
        <fullName evidence="3">C6 transcription factor</fullName>
    </submittedName>
</protein>
<dbReference type="PANTHER" id="PTHR47655">
    <property type="entry name" value="QUINIC ACID UTILIZATION ACTIVATOR"/>
    <property type="match status" value="1"/>
</dbReference>
<organism evidence="3 4">
    <name type="scientific">Pleurostoma richardsiae</name>
    <dbReference type="NCBI Taxonomy" id="41990"/>
    <lineage>
        <taxon>Eukaryota</taxon>
        <taxon>Fungi</taxon>
        <taxon>Dikarya</taxon>
        <taxon>Ascomycota</taxon>
        <taxon>Pezizomycotina</taxon>
        <taxon>Sordariomycetes</taxon>
        <taxon>Sordariomycetidae</taxon>
        <taxon>Calosphaeriales</taxon>
        <taxon>Pleurostomataceae</taxon>
        <taxon>Pleurostoma</taxon>
    </lineage>
</organism>
<proteinExistence type="predicted"/>
<dbReference type="CDD" id="cd00067">
    <property type="entry name" value="GAL4"/>
    <property type="match status" value="1"/>
</dbReference>